<reference evidence="1 2" key="1">
    <citation type="submission" date="2016-06" db="EMBL/GenBank/DDBJ databases">
        <title>The Draft Genome Sequence and Annotation of the Desert Woodrat Neotoma lepida.</title>
        <authorList>
            <person name="Campbell M."/>
            <person name="Oakeson K.F."/>
            <person name="Yandell M."/>
            <person name="Halpert J.R."/>
            <person name="Dearing D."/>
        </authorList>
    </citation>
    <scope>NUCLEOTIDE SEQUENCE [LARGE SCALE GENOMIC DNA]</scope>
    <source>
        <strain evidence="1">417</strain>
        <tissue evidence="1">Liver</tissue>
    </source>
</reference>
<dbReference type="EMBL" id="LZPO01069707">
    <property type="protein sequence ID" value="OBS69369.1"/>
    <property type="molecule type" value="Genomic_DNA"/>
</dbReference>
<name>A0A1A6GTW6_NEOLE</name>
<dbReference type="GO" id="GO:0006635">
    <property type="term" value="P:fatty acid beta-oxidation"/>
    <property type="evidence" value="ECO:0007669"/>
    <property type="project" value="TreeGrafter"/>
</dbReference>
<dbReference type="GO" id="GO:0004300">
    <property type="term" value="F:enoyl-CoA hydratase activity"/>
    <property type="evidence" value="ECO:0007669"/>
    <property type="project" value="TreeGrafter"/>
</dbReference>
<dbReference type="OrthoDB" id="410701at2759"/>
<dbReference type="GO" id="GO:0005739">
    <property type="term" value="C:mitochondrion"/>
    <property type="evidence" value="ECO:0007669"/>
    <property type="project" value="TreeGrafter"/>
</dbReference>
<dbReference type="SUPFAM" id="SSF52096">
    <property type="entry name" value="ClpP/crotonase"/>
    <property type="match status" value="1"/>
</dbReference>
<evidence type="ECO:0000313" key="1">
    <source>
        <dbReference type="EMBL" id="OBS69369.1"/>
    </source>
</evidence>
<dbReference type="Pfam" id="PF00378">
    <property type="entry name" value="ECH_1"/>
    <property type="match status" value="1"/>
</dbReference>
<dbReference type="PANTHER" id="PTHR11941:SF12">
    <property type="entry name" value="METHYLGLUTACONYL-COA HYDRATASE, MITOCHONDRIAL"/>
    <property type="match status" value="1"/>
</dbReference>
<dbReference type="STRING" id="56216.A0A1A6GTW6"/>
<organism evidence="1 2">
    <name type="scientific">Neotoma lepida</name>
    <name type="common">Desert woodrat</name>
    <dbReference type="NCBI Taxonomy" id="56216"/>
    <lineage>
        <taxon>Eukaryota</taxon>
        <taxon>Metazoa</taxon>
        <taxon>Chordata</taxon>
        <taxon>Craniata</taxon>
        <taxon>Vertebrata</taxon>
        <taxon>Euteleostomi</taxon>
        <taxon>Mammalia</taxon>
        <taxon>Eutheria</taxon>
        <taxon>Euarchontoglires</taxon>
        <taxon>Glires</taxon>
        <taxon>Rodentia</taxon>
        <taxon>Myomorpha</taxon>
        <taxon>Muroidea</taxon>
        <taxon>Cricetidae</taxon>
        <taxon>Neotominae</taxon>
        <taxon>Neotoma</taxon>
    </lineage>
</organism>
<dbReference type="AlphaFoldDB" id="A0A1A6GTW6"/>
<accession>A0A1A6GTW6</accession>
<dbReference type="Gene3D" id="3.90.226.10">
    <property type="entry name" value="2-enoyl-CoA Hydratase, Chain A, domain 1"/>
    <property type="match status" value="1"/>
</dbReference>
<dbReference type="InterPro" id="IPR029045">
    <property type="entry name" value="ClpP/crotonase-like_dom_sf"/>
</dbReference>
<proteinExistence type="predicted"/>
<comment type="caution">
    <text evidence="1">The sequence shown here is derived from an EMBL/GenBank/DDBJ whole genome shotgun (WGS) entry which is preliminary data.</text>
</comment>
<dbReference type="InterPro" id="IPR001753">
    <property type="entry name" value="Enoyl-CoA_hydra/iso"/>
</dbReference>
<evidence type="ECO:0008006" key="3">
    <source>
        <dbReference type="Google" id="ProtNLM"/>
    </source>
</evidence>
<dbReference type="Proteomes" id="UP000092124">
    <property type="component" value="Unassembled WGS sequence"/>
</dbReference>
<evidence type="ECO:0000313" key="2">
    <source>
        <dbReference type="Proteomes" id="UP000092124"/>
    </source>
</evidence>
<dbReference type="PANTHER" id="PTHR11941">
    <property type="entry name" value="ENOYL-COA HYDRATASE-RELATED"/>
    <property type="match status" value="1"/>
</dbReference>
<protein>
    <recommendedName>
        <fullName evidence="3">ECHD2 protein</fullName>
    </recommendedName>
</protein>
<feature type="non-terminal residue" evidence="1">
    <location>
        <position position="1"/>
    </location>
</feature>
<keyword evidence="2" id="KW-1185">Reference proteome</keyword>
<sequence length="71" mass="7699">GTQRLPRAIGMSLAKELIFSARVLDGQEAKAVGLISHVLEQNQEGDAAYRKALDLAREFLPQVPVRAPVST</sequence>
<gene>
    <name evidence="1" type="ORF">A6R68_02090</name>
</gene>